<dbReference type="GO" id="GO:0005886">
    <property type="term" value="C:plasma membrane"/>
    <property type="evidence" value="ECO:0007669"/>
    <property type="project" value="UniProtKB-SubCell"/>
</dbReference>
<comment type="similarity">
    <text evidence="6">Belongs to the ABC-4 integral membrane protein family.</text>
</comment>
<evidence type="ECO:0000256" key="1">
    <source>
        <dbReference type="ARBA" id="ARBA00004651"/>
    </source>
</evidence>
<evidence type="ECO:0000259" key="8">
    <source>
        <dbReference type="Pfam" id="PF02687"/>
    </source>
</evidence>
<name>D1BC18_SANKS</name>
<feature type="transmembrane region" description="Helical" evidence="7">
    <location>
        <begin position="822"/>
        <end position="842"/>
    </location>
</feature>
<evidence type="ECO:0000256" key="3">
    <source>
        <dbReference type="ARBA" id="ARBA00022692"/>
    </source>
</evidence>
<accession>D1BC18</accession>
<dbReference type="RefSeq" id="WP_012865867.1">
    <property type="nucleotide sequence ID" value="NC_013521.1"/>
</dbReference>
<feature type="transmembrane region" description="Helical" evidence="7">
    <location>
        <begin position="360"/>
        <end position="384"/>
    </location>
</feature>
<evidence type="ECO:0000313" key="9">
    <source>
        <dbReference type="EMBL" id="ACZ20798.1"/>
    </source>
</evidence>
<evidence type="ECO:0000256" key="2">
    <source>
        <dbReference type="ARBA" id="ARBA00022475"/>
    </source>
</evidence>
<feature type="transmembrane region" description="Helical" evidence="7">
    <location>
        <begin position="777"/>
        <end position="810"/>
    </location>
</feature>
<comment type="subcellular location">
    <subcellularLocation>
        <location evidence="1">Cell membrane</location>
        <topology evidence="1">Multi-pass membrane protein</topology>
    </subcellularLocation>
</comment>
<feature type="transmembrane region" description="Helical" evidence="7">
    <location>
        <begin position="315"/>
        <end position="340"/>
    </location>
</feature>
<dbReference type="PANTHER" id="PTHR30572:SF4">
    <property type="entry name" value="ABC TRANSPORTER PERMEASE YTRF"/>
    <property type="match status" value="1"/>
</dbReference>
<evidence type="ECO:0000256" key="7">
    <source>
        <dbReference type="SAM" id="Phobius"/>
    </source>
</evidence>
<dbReference type="OrthoDB" id="9780560at2"/>
<keyword evidence="3 7" id="KW-0812">Transmembrane</keyword>
<feature type="transmembrane region" description="Helical" evidence="7">
    <location>
        <begin position="447"/>
        <end position="468"/>
    </location>
</feature>
<dbReference type="Proteomes" id="UP000000322">
    <property type="component" value="Chromosome"/>
</dbReference>
<keyword evidence="10" id="KW-1185">Reference proteome</keyword>
<feature type="transmembrane region" description="Helical" evidence="7">
    <location>
        <begin position="415"/>
        <end position="435"/>
    </location>
</feature>
<sequence>MFSLTFAQMRRSIGRLTAAGIAIAIGTAFVAATLLASDVLTRATYDSVAAQYGSSDLVVRSDGAYFGSSTITSQQLDQIRQADGVAAADPVAAAYLELTAGGSSLYQASIAVGTSPDLQPLTVAEGALPTSDSEIALPEGTARLLGVSVGDSVDEVSYPSTGESVSDPVGVRTPLTVTGIVDDPYKAYAAQGGAAVVAEGLFTERHSYGTNPVYPQVAVALTPGTDLETARDRIAGIVDLDSTEVVTKDEAAAASVNSATGGQQVFTVVILAFAAIAMVVAALVISNTFQVLVAQRTRTLALLRCVGAKKAQLRGSVVLEAATLGLVSSLVGIVLGSAFVQLTIMVLARTDLDFPIPGRITFSLGAILWPLVVGTLVTVVASLVPARAATRVAPLEAMRPADAPTLGASAGKVRLAFSLLLAVGGALFMVLGVYLTATTGRVEEAVAAGVFGGAVSFVGILVGAVFWLPRVIGLVGRLLGSAGPSARLAGANITRNPRRTAATSSALLIGVTLVAMMSVGAASARASLASTLDSSYNVDVMVETGAVEADGSSPEGSLTPAVLSELATVDGVAAVAPVSDVMLDVAGSTGSVATQEPVSVVTKASAQAALRDPSILDGLDATHVVVSPFYADYMVGDDRTLTFTGPGGSVTLDVVVADLKTTRAVVDATAVSGIVGDVLPTSAWIQVADLDDASTTVNMVRDALSSDAVSVTGAAVERATMQQAIDTMLAVVVGLLAIAVVIALIGVANTLSLSVLERRRESATLRAIGLSKRQLRLTLAVEGSLIAGVGAVLGIVLGAVYGWVGALVVLGGFADVSLSVPVVPLVLVLVVSVAAGLLASVVPGRTAARTSPVEALAVD</sequence>
<protein>
    <submittedName>
        <fullName evidence="9">ABC-type transport system, involved in lipoprotein release, permease component</fullName>
    </submittedName>
</protein>
<dbReference type="InterPro" id="IPR003838">
    <property type="entry name" value="ABC3_permease_C"/>
</dbReference>
<feature type="transmembrane region" description="Helical" evidence="7">
    <location>
        <begin position="728"/>
        <end position="756"/>
    </location>
</feature>
<dbReference type="Pfam" id="PF02687">
    <property type="entry name" value="FtsX"/>
    <property type="match status" value="2"/>
</dbReference>
<dbReference type="InterPro" id="IPR050250">
    <property type="entry name" value="Macrolide_Exporter_MacB"/>
</dbReference>
<feature type="domain" description="ABC3 transporter permease C-terminal" evidence="8">
    <location>
        <begin position="272"/>
        <end position="392"/>
    </location>
</feature>
<dbReference type="eggNOG" id="COG0577">
    <property type="taxonomic scope" value="Bacteria"/>
</dbReference>
<dbReference type="KEGG" id="ske:Sked_08470"/>
<evidence type="ECO:0000256" key="6">
    <source>
        <dbReference type="ARBA" id="ARBA00038076"/>
    </source>
</evidence>
<feature type="transmembrane region" description="Helical" evidence="7">
    <location>
        <begin position="265"/>
        <end position="294"/>
    </location>
</feature>
<dbReference type="EMBL" id="CP001819">
    <property type="protein sequence ID" value="ACZ20798.1"/>
    <property type="molecule type" value="Genomic_DNA"/>
</dbReference>
<gene>
    <name evidence="9" type="ordered locus">Sked_08470</name>
</gene>
<keyword evidence="9" id="KW-0449">Lipoprotein</keyword>
<proteinExistence type="inferred from homology"/>
<dbReference type="HOGENOM" id="CLU_012341_1_0_11"/>
<evidence type="ECO:0000256" key="4">
    <source>
        <dbReference type="ARBA" id="ARBA00022989"/>
    </source>
</evidence>
<reference evidence="9 10" key="1">
    <citation type="journal article" date="2009" name="Stand. Genomic Sci.">
        <title>Complete genome sequence of Sanguibacter keddieii type strain (ST-74).</title>
        <authorList>
            <person name="Ivanova N."/>
            <person name="Sikorski J."/>
            <person name="Sims D."/>
            <person name="Brettin T."/>
            <person name="Detter J.C."/>
            <person name="Han C."/>
            <person name="Lapidus A."/>
            <person name="Copeland A."/>
            <person name="Glavina Del Rio T."/>
            <person name="Nolan M."/>
            <person name="Chen F."/>
            <person name="Lucas S."/>
            <person name="Tice H."/>
            <person name="Cheng J.F."/>
            <person name="Bruce D."/>
            <person name="Goodwin L."/>
            <person name="Pitluck S."/>
            <person name="Pati A."/>
            <person name="Mavromatis K."/>
            <person name="Chen A."/>
            <person name="Palaniappan K."/>
            <person name="D'haeseleer P."/>
            <person name="Chain P."/>
            <person name="Bristow J."/>
            <person name="Eisen J.A."/>
            <person name="Markowitz V."/>
            <person name="Hugenholtz P."/>
            <person name="Goker M."/>
            <person name="Pukall R."/>
            <person name="Klenk H.P."/>
            <person name="Kyrpides N.C."/>
        </authorList>
    </citation>
    <scope>NUCLEOTIDE SEQUENCE [LARGE SCALE GENOMIC DNA]</scope>
    <source>
        <strain evidence="10">ATCC 51767 / DSM 10542 / NCFB 3025 / ST-74</strain>
    </source>
</reference>
<keyword evidence="5 7" id="KW-0472">Membrane</keyword>
<keyword evidence="2" id="KW-1003">Cell membrane</keyword>
<keyword evidence="4 7" id="KW-1133">Transmembrane helix</keyword>
<feature type="domain" description="ABC3 transporter permease C-terminal" evidence="8">
    <location>
        <begin position="735"/>
        <end position="852"/>
    </location>
</feature>
<evidence type="ECO:0000313" key="10">
    <source>
        <dbReference type="Proteomes" id="UP000000322"/>
    </source>
</evidence>
<dbReference type="AlphaFoldDB" id="D1BC18"/>
<dbReference type="GO" id="GO:0022857">
    <property type="term" value="F:transmembrane transporter activity"/>
    <property type="evidence" value="ECO:0007669"/>
    <property type="project" value="TreeGrafter"/>
</dbReference>
<dbReference type="PANTHER" id="PTHR30572">
    <property type="entry name" value="MEMBRANE COMPONENT OF TRANSPORTER-RELATED"/>
    <property type="match status" value="1"/>
</dbReference>
<dbReference type="STRING" id="446469.Sked_08470"/>
<organism evidence="9 10">
    <name type="scientific">Sanguibacter keddieii (strain ATCC 51767 / DSM 10542 / NCFB 3025 / ST-74)</name>
    <dbReference type="NCBI Taxonomy" id="446469"/>
    <lineage>
        <taxon>Bacteria</taxon>
        <taxon>Bacillati</taxon>
        <taxon>Actinomycetota</taxon>
        <taxon>Actinomycetes</taxon>
        <taxon>Micrococcales</taxon>
        <taxon>Sanguibacteraceae</taxon>
        <taxon>Sanguibacter</taxon>
    </lineage>
</organism>
<feature type="transmembrane region" description="Helical" evidence="7">
    <location>
        <begin position="505"/>
        <end position="524"/>
    </location>
</feature>
<evidence type="ECO:0000256" key="5">
    <source>
        <dbReference type="ARBA" id="ARBA00023136"/>
    </source>
</evidence>